<comment type="caution">
    <text evidence="4">The sequence shown here is derived from an EMBL/GenBank/DDBJ whole genome shotgun (WGS) entry which is preliminary data.</text>
</comment>
<comment type="similarity">
    <text evidence="1">Belongs to the ABC-4 integral membrane protein family.</text>
</comment>
<evidence type="ECO:0000256" key="1">
    <source>
        <dbReference type="ARBA" id="ARBA00038076"/>
    </source>
</evidence>
<dbReference type="EMBL" id="VFPS01000005">
    <property type="protein sequence ID" value="TQM91379.1"/>
    <property type="molecule type" value="Genomic_DNA"/>
</dbReference>
<feature type="region of interest" description="Disordered" evidence="2">
    <location>
        <begin position="43"/>
        <end position="77"/>
    </location>
</feature>
<name>A0A4Y3UTQ9_9MICO</name>
<feature type="compositionally biased region" description="Basic and acidic residues" evidence="2">
    <location>
        <begin position="54"/>
        <end position="66"/>
    </location>
</feature>
<evidence type="ECO:0000259" key="3">
    <source>
        <dbReference type="Pfam" id="PF12704"/>
    </source>
</evidence>
<proteinExistence type="inferred from homology"/>
<sequence>MAFVAGVLVYADGRQPTTAERIDAELGAAAAWVAVVNGPDPSLTQYDDQPLSIEIDRNPRTGEPTHEQQPLPGSAAPSLAGRDAIEIGVGSATVRTASGIAPVRAVIGDASADVLRGRFLLREGRAAAGLREAMVSPGALERLGVAIGDTVTLTGPEGSYTISGVLSRAEDTDAAVTIFLPATAQTRALQTDVQQMRWYLPTWHPARSDISRLNAAENDRASELP</sequence>
<organism evidence="4 5">
    <name type="scientific">Microbacterium lacticum</name>
    <dbReference type="NCBI Taxonomy" id="33885"/>
    <lineage>
        <taxon>Bacteria</taxon>
        <taxon>Bacillati</taxon>
        <taxon>Actinomycetota</taxon>
        <taxon>Actinomycetes</taxon>
        <taxon>Micrococcales</taxon>
        <taxon>Microbacteriaceae</taxon>
        <taxon>Microbacterium</taxon>
    </lineage>
</organism>
<feature type="domain" description="MacB-like periplasmic core" evidence="3">
    <location>
        <begin position="2"/>
        <end position="190"/>
    </location>
</feature>
<accession>A0A4Y3UTQ9</accession>
<protein>
    <recommendedName>
        <fullName evidence="3">MacB-like periplasmic core domain-containing protein</fullName>
    </recommendedName>
</protein>
<keyword evidence="5" id="KW-1185">Reference proteome</keyword>
<dbReference type="OrthoDB" id="5089158at2"/>
<gene>
    <name evidence="4" type="ORF">FHX68_2597</name>
</gene>
<dbReference type="Pfam" id="PF12704">
    <property type="entry name" value="MacB_PCD"/>
    <property type="match status" value="1"/>
</dbReference>
<dbReference type="Proteomes" id="UP000319804">
    <property type="component" value="Unassembled WGS sequence"/>
</dbReference>
<dbReference type="InterPro" id="IPR025857">
    <property type="entry name" value="MacB_PCD"/>
</dbReference>
<dbReference type="RefSeq" id="WP_141381412.1">
    <property type="nucleotide sequence ID" value="NZ_BJNA01000071.1"/>
</dbReference>
<dbReference type="AlphaFoldDB" id="A0A4Y3UTQ9"/>
<evidence type="ECO:0000313" key="4">
    <source>
        <dbReference type="EMBL" id="TQM91379.1"/>
    </source>
</evidence>
<evidence type="ECO:0000256" key="2">
    <source>
        <dbReference type="SAM" id="MobiDB-lite"/>
    </source>
</evidence>
<evidence type="ECO:0000313" key="5">
    <source>
        <dbReference type="Proteomes" id="UP000319804"/>
    </source>
</evidence>
<reference evidence="4 5" key="1">
    <citation type="submission" date="2019-06" db="EMBL/GenBank/DDBJ databases">
        <title>Sequencing the genomes of 1000 actinobacteria strains.</title>
        <authorList>
            <person name="Klenk H.-P."/>
        </authorList>
    </citation>
    <scope>NUCLEOTIDE SEQUENCE [LARGE SCALE GENOMIC DNA]</scope>
    <source>
        <strain evidence="4 5">DSM 20427</strain>
    </source>
</reference>